<reference evidence="1 2" key="1">
    <citation type="journal article" date="2021" name="BMC Biol.">
        <title>Horizontally acquired antibacterial genes associated with adaptive radiation of ladybird beetles.</title>
        <authorList>
            <person name="Li H.S."/>
            <person name="Tang X.F."/>
            <person name="Huang Y.H."/>
            <person name="Xu Z.Y."/>
            <person name="Chen M.L."/>
            <person name="Du X.Y."/>
            <person name="Qiu B.Y."/>
            <person name="Chen P.T."/>
            <person name="Zhang W."/>
            <person name="Slipinski A."/>
            <person name="Escalona H.E."/>
            <person name="Waterhouse R.M."/>
            <person name="Zwick A."/>
            <person name="Pang H."/>
        </authorList>
    </citation>
    <scope>NUCLEOTIDE SEQUENCE [LARGE SCALE GENOMIC DNA]</scope>
    <source>
        <strain evidence="1">SYSU2018</strain>
    </source>
</reference>
<accession>A0ABD2MHR9</accession>
<evidence type="ECO:0000313" key="1">
    <source>
        <dbReference type="EMBL" id="KAL3265941.1"/>
    </source>
</evidence>
<dbReference type="AlphaFoldDB" id="A0ABD2MHR9"/>
<dbReference type="Proteomes" id="UP001516400">
    <property type="component" value="Unassembled WGS sequence"/>
</dbReference>
<proteinExistence type="predicted"/>
<sequence length="71" mass="7947">FLGYFEHILWADDSALSVEERDLALLHELGTLVESMDRQWFSSNGLCCHLDKSEGMLFSLKKAAVLNNSGS</sequence>
<gene>
    <name evidence="1" type="ORF">HHI36_010129</name>
</gene>
<comment type="caution">
    <text evidence="1">The sequence shown here is derived from an EMBL/GenBank/DDBJ whole genome shotgun (WGS) entry which is preliminary data.</text>
</comment>
<name>A0ABD2MHR9_9CUCU</name>
<protein>
    <submittedName>
        <fullName evidence="1">Uncharacterized protein</fullName>
    </submittedName>
</protein>
<dbReference type="EMBL" id="JABFTP020000001">
    <property type="protein sequence ID" value="KAL3265941.1"/>
    <property type="molecule type" value="Genomic_DNA"/>
</dbReference>
<organism evidence="1 2">
    <name type="scientific">Cryptolaemus montrouzieri</name>
    <dbReference type="NCBI Taxonomy" id="559131"/>
    <lineage>
        <taxon>Eukaryota</taxon>
        <taxon>Metazoa</taxon>
        <taxon>Ecdysozoa</taxon>
        <taxon>Arthropoda</taxon>
        <taxon>Hexapoda</taxon>
        <taxon>Insecta</taxon>
        <taxon>Pterygota</taxon>
        <taxon>Neoptera</taxon>
        <taxon>Endopterygota</taxon>
        <taxon>Coleoptera</taxon>
        <taxon>Polyphaga</taxon>
        <taxon>Cucujiformia</taxon>
        <taxon>Coccinelloidea</taxon>
        <taxon>Coccinellidae</taxon>
        <taxon>Scymninae</taxon>
        <taxon>Scymnini</taxon>
        <taxon>Cryptolaemus</taxon>
    </lineage>
</organism>
<evidence type="ECO:0000313" key="2">
    <source>
        <dbReference type="Proteomes" id="UP001516400"/>
    </source>
</evidence>
<feature type="non-terminal residue" evidence="1">
    <location>
        <position position="71"/>
    </location>
</feature>
<keyword evidence="2" id="KW-1185">Reference proteome</keyword>
<feature type="non-terminal residue" evidence="1">
    <location>
        <position position="1"/>
    </location>
</feature>